<keyword evidence="1" id="KW-0732">Signal</keyword>
<dbReference type="Proteomes" id="UP000709466">
    <property type="component" value="Unassembled WGS sequence"/>
</dbReference>
<comment type="caution">
    <text evidence="2">The sequence shown here is derived from an EMBL/GenBank/DDBJ whole genome shotgun (WGS) entry which is preliminary data.</text>
</comment>
<feature type="signal peptide" evidence="1">
    <location>
        <begin position="1"/>
        <end position="25"/>
    </location>
</feature>
<gene>
    <name evidence="2" type="ORF">HCZ30_03585</name>
</gene>
<accession>A0ABX0VX85</accession>
<protein>
    <recommendedName>
        <fullName evidence="4">YD repeat-containing protein</fullName>
    </recommendedName>
</protein>
<evidence type="ECO:0008006" key="4">
    <source>
        <dbReference type="Google" id="ProtNLM"/>
    </source>
</evidence>
<reference evidence="2 3" key="1">
    <citation type="submission" date="2020-03" db="EMBL/GenBank/DDBJ databases">
        <title>Bacterial isolates of synthetic phycosphere.</title>
        <authorList>
            <person name="Fu H."/>
            <person name="Moran M.A."/>
        </authorList>
    </citation>
    <scope>NUCLEOTIDE SEQUENCE [LARGE SCALE GENOMIC DNA]</scope>
    <source>
        <strain evidence="2 3">HF1</strain>
    </source>
</reference>
<feature type="chain" id="PRO_5045578650" description="YD repeat-containing protein" evidence="1">
    <location>
        <begin position="26"/>
        <end position="235"/>
    </location>
</feature>
<evidence type="ECO:0000256" key="1">
    <source>
        <dbReference type="SAM" id="SignalP"/>
    </source>
</evidence>
<evidence type="ECO:0000313" key="3">
    <source>
        <dbReference type="Proteomes" id="UP000709466"/>
    </source>
</evidence>
<keyword evidence="3" id="KW-1185">Reference proteome</keyword>
<organism evidence="2 3">
    <name type="scientific">Marivivens donghaensis</name>
    <dbReference type="NCBI Taxonomy" id="1699413"/>
    <lineage>
        <taxon>Bacteria</taxon>
        <taxon>Pseudomonadati</taxon>
        <taxon>Pseudomonadota</taxon>
        <taxon>Alphaproteobacteria</taxon>
        <taxon>Rhodobacterales</taxon>
        <taxon>Paracoccaceae</taxon>
        <taxon>Marivivens group</taxon>
        <taxon>Marivivens</taxon>
    </lineage>
</organism>
<name>A0ABX0VX85_9RHOB</name>
<dbReference type="EMBL" id="JAATOP010000002">
    <property type="protein sequence ID" value="NIY71514.1"/>
    <property type="molecule type" value="Genomic_DNA"/>
</dbReference>
<evidence type="ECO:0000313" key="2">
    <source>
        <dbReference type="EMBL" id="NIY71514.1"/>
    </source>
</evidence>
<dbReference type="RefSeq" id="WP_167636405.1">
    <property type="nucleotide sequence ID" value="NZ_JAATOP010000002.1"/>
</dbReference>
<sequence>MQDLRSIMLGLSVAFAAGWAMPVGAQGLTMPEGCEVYATVQNRDCTVMQLYTCEADPEGYQQSMTFGPEGLEFVSVIDSEAQWVRSYSPFSGAIDELDADNADPASFTELLETGEDTYDFTQTSDQLGTRRYTGVDQLTGRKVTIDGVELEETAYRMRTYDAEGNEVYRAEGHEFISRDWRRFFAGTGTLTTPEDTFDEDGRPVSFAFPGETGFMSTNPEYGCGTILSRASVHRN</sequence>
<proteinExistence type="predicted"/>